<dbReference type="GO" id="GO:0006633">
    <property type="term" value="P:fatty acid biosynthetic process"/>
    <property type="evidence" value="ECO:0007669"/>
    <property type="project" value="TreeGrafter"/>
</dbReference>
<proteinExistence type="inferred from homology"/>
<dbReference type="GO" id="GO:0006637">
    <property type="term" value="P:acyl-CoA metabolic process"/>
    <property type="evidence" value="ECO:0007669"/>
    <property type="project" value="TreeGrafter"/>
</dbReference>
<dbReference type="EMBL" id="VMRY01000119">
    <property type="protein sequence ID" value="TVT49481.1"/>
    <property type="molecule type" value="Genomic_DNA"/>
</dbReference>
<dbReference type="AlphaFoldDB" id="A0A558CL51"/>
<comment type="caution">
    <text evidence="6">The sequence shown here is derived from an EMBL/GenBank/DDBJ whole genome shotgun (WGS) entry which is preliminary data.</text>
</comment>
<dbReference type="InterPro" id="IPR000873">
    <property type="entry name" value="AMP-dep_synth/lig_dom"/>
</dbReference>
<dbReference type="GO" id="GO:0004321">
    <property type="term" value="F:fatty-acyl-CoA synthase activity"/>
    <property type="evidence" value="ECO:0007669"/>
    <property type="project" value="TreeGrafter"/>
</dbReference>
<evidence type="ECO:0000256" key="3">
    <source>
        <dbReference type="ARBA" id="ARBA00022741"/>
    </source>
</evidence>
<dbReference type="PANTHER" id="PTHR43605">
    <property type="entry name" value="ACYL-COENZYME A SYNTHETASE"/>
    <property type="match status" value="1"/>
</dbReference>
<dbReference type="Gene3D" id="3.40.50.12780">
    <property type="entry name" value="N-terminal domain of ligase-like"/>
    <property type="match status" value="1"/>
</dbReference>
<dbReference type="SUPFAM" id="SSF56801">
    <property type="entry name" value="Acetyl-CoA synthetase-like"/>
    <property type="match status" value="1"/>
</dbReference>
<keyword evidence="4" id="KW-0067">ATP-binding</keyword>
<evidence type="ECO:0000259" key="5">
    <source>
        <dbReference type="Pfam" id="PF00501"/>
    </source>
</evidence>
<organism evidence="6 7">
    <name type="scientific">Sedimenticola thiotaurini</name>
    <dbReference type="NCBI Taxonomy" id="1543721"/>
    <lineage>
        <taxon>Bacteria</taxon>
        <taxon>Pseudomonadati</taxon>
        <taxon>Pseudomonadota</taxon>
        <taxon>Gammaproteobacteria</taxon>
        <taxon>Chromatiales</taxon>
        <taxon>Sedimenticolaceae</taxon>
        <taxon>Sedimenticola</taxon>
    </lineage>
</organism>
<sequence>MRLIDHSVGDFDLIRDRFRWSIPEQLNIAQQVCDRHQANGDRIALFYENEAGKTASYSFAQIKRLSCQFANALKEHGVEQGDRVAILLSQRVETLIVHLACYRLGAVTLPLAILFGPDAIEYRLGDSGAKVAITDASKYDTIRELQDDLPDLKLLIGCQTGEAKNEFWQLIERSSNEFTSFNTLADDPACLIYTSGTTGQPKGALIAQRAIIGNLTGFEMSQNFFPQSGDLFWTPADWAWTGGLWDALLPSLNYGMPILAYEGRKFDPEHASYLMGKYGVTNAFIPPTALKMLRPIPDIKSRYNLKLRAVMSAGEQVGEELVHWGQSALGLTINEMWGQTEFNYLVGNCSAIMQPRPGSMGKSYPGHRVDIIDDEGNVLPAGEHGELAAWCDDPVMFLRYWKNEQAMHEKCVGNWFRT</sequence>
<accession>A0A558CL51</accession>
<feature type="non-terminal residue" evidence="6">
    <location>
        <position position="418"/>
    </location>
</feature>
<comment type="similarity">
    <text evidence="1">Belongs to the ATP-dependent AMP-binding enzyme family.</text>
</comment>
<dbReference type="InterPro" id="IPR051087">
    <property type="entry name" value="Mitochondrial_ACSM"/>
</dbReference>
<reference evidence="6 7" key="1">
    <citation type="submission" date="2019-07" db="EMBL/GenBank/DDBJ databases">
        <title>The pathways for chlorine oxyanion respiration interact through the shared metabolite chlorate.</title>
        <authorList>
            <person name="Barnum T.P."/>
            <person name="Cheng Y."/>
            <person name="Hill K.A."/>
            <person name="Lucas L.N."/>
            <person name="Carlson H.K."/>
            <person name="Coates J.D."/>
        </authorList>
    </citation>
    <scope>NUCLEOTIDE SEQUENCE [LARGE SCALE GENOMIC DNA]</scope>
    <source>
        <strain evidence="6">BK-3</strain>
    </source>
</reference>
<gene>
    <name evidence="6" type="ORF">FHK82_17105</name>
</gene>
<dbReference type="InterPro" id="IPR020845">
    <property type="entry name" value="AMP-binding_CS"/>
</dbReference>
<dbReference type="GO" id="GO:0005524">
    <property type="term" value="F:ATP binding"/>
    <property type="evidence" value="ECO:0007669"/>
    <property type="project" value="UniProtKB-KW"/>
</dbReference>
<evidence type="ECO:0000256" key="2">
    <source>
        <dbReference type="ARBA" id="ARBA00022598"/>
    </source>
</evidence>
<dbReference type="PANTHER" id="PTHR43605:SF10">
    <property type="entry name" value="ACYL-COA SYNTHETASE MEDIUM CHAIN FAMILY MEMBER 3"/>
    <property type="match status" value="1"/>
</dbReference>
<dbReference type="GO" id="GO:0015645">
    <property type="term" value="F:fatty acid ligase activity"/>
    <property type="evidence" value="ECO:0007669"/>
    <property type="project" value="TreeGrafter"/>
</dbReference>
<evidence type="ECO:0000313" key="6">
    <source>
        <dbReference type="EMBL" id="TVT49481.1"/>
    </source>
</evidence>
<evidence type="ECO:0000313" key="7">
    <source>
        <dbReference type="Proteomes" id="UP000317355"/>
    </source>
</evidence>
<feature type="domain" description="AMP-dependent synthetase/ligase" evidence="5">
    <location>
        <begin position="37"/>
        <end position="401"/>
    </location>
</feature>
<keyword evidence="3" id="KW-0547">Nucleotide-binding</keyword>
<evidence type="ECO:0000256" key="4">
    <source>
        <dbReference type="ARBA" id="ARBA00022840"/>
    </source>
</evidence>
<dbReference type="PROSITE" id="PS00455">
    <property type="entry name" value="AMP_BINDING"/>
    <property type="match status" value="1"/>
</dbReference>
<dbReference type="Proteomes" id="UP000317355">
    <property type="component" value="Unassembled WGS sequence"/>
</dbReference>
<dbReference type="Pfam" id="PF00501">
    <property type="entry name" value="AMP-binding"/>
    <property type="match status" value="1"/>
</dbReference>
<evidence type="ECO:0000256" key="1">
    <source>
        <dbReference type="ARBA" id="ARBA00006432"/>
    </source>
</evidence>
<keyword evidence="2" id="KW-0436">Ligase</keyword>
<protein>
    <submittedName>
        <fullName evidence="6">AMP-binding protein</fullName>
    </submittedName>
</protein>
<dbReference type="InterPro" id="IPR042099">
    <property type="entry name" value="ANL_N_sf"/>
</dbReference>
<name>A0A558CL51_9GAMM</name>